<proteinExistence type="inferred from homology"/>
<evidence type="ECO:0000256" key="12">
    <source>
        <dbReference type="ARBA" id="ARBA00049406"/>
    </source>
</evidence>
<evidence type="ECO:0000259" key="13">
    <source>
        <dbReference type="Pfam" id="PF03313"/>
    </source>
</evidence>
<reference evidence="14 15" key="1">
    <citation type="submission" date="2018-06" db="EMBL/GenBank/DDBJ databases">
        <authorList>
            <consortium name="Pathogen Informatics"/>
            <person name="Doyle S."/>
        </authorList>
    </citation>
    <scope>NUCLEOTIDE SEQUENCE [LARGE SCALE GENOMIC DNA]</scope>
    <source>
        <strain evidence="14 15">NCTC5664</strain>
    </source>
</reference>
<keyword evidence="6" id="KW-0004">4Fe-4S</keyword>
<dbReference type="AlphaFoldDB" id="A0A380DQ37"/>
<comment type="cofactor">
    <cofactor evidence="1">
        <name>[4Fe-4S] cluster</name>
        <dbReference type="ChEBI" id="CHEBI:49883"/>
    </cofactor>
</comment>
<dbReference type="PANTHER" id="PTHR30182">
    <property type="entry name" value="L-SERINE DEHYDRATASE"/>
    <property type="match status" value="1"/>
</dbReference>
<dbReference type="GO" id="GO:0046872">
    <property type="term" value="F:metal ion binding"/>
    <property type="evidence" value="ECO:0007669"/>
    <property type="project" value="UniProtKB-KW"/>
</dbReference>
<dbReference type="EC" id="4.3.1.17" evidence="4"/>
<evidence type="ECO:0000256" key="10">
    <source>
        <dbReference type="ARBA" id="ARBA00023239"/>
    </source>
</evidence>
<evidence type="ECO:0000256" key="6">
    <source>
        <dbReference type="ARBA" id="ARBA00022485"/>
    </source>
</evidence>
<dbReference type="Pfam" id="PF03313">
    <property type="entry name" value="SDH_alpha"/>
    <property type="match status" value="1"/>
</dbReference>
<comment type="pathway">
    <text evidence="2">Carbohydrate biosynthesis; gluconeogenesis.</text>
</comment>
<comment type="catalytic activity">
    <reaction evidence="12">
        <text>L-serine = pyruvate + NH4(+)</text>
        <dbReference type="Rhea" id="RHEA:19169"/>
        <dbReference type="ChEBI" id="CHEBI:15361"/>
        <dbReference type="ChEBI" id="CHEBI:28938"/>
        <dbReference type="ChEBI" id="CHEBI:33384"/>
        <dbReference type="EC" id="4.3.1.17"/>
    </reaction>
</comment>
<keyword evidence="9" id="KW-0411">Iron-sulfur</keyword>
<dbReference type="EMBL" id="UHAQ01000002">
    <property type="protein sequence ID" value="SUK43161.1"/>
    <property type="molecule type" value="Genomic_DNA"/>
</dbReference>
<comment type="similarity">
    <text evidence="3">Belongs to the iron-sulfur dependent L-serine dehydratase family.</text>
</comment>
<evidence type="ECO:0000256" key="11">
    <source>
        <dbReference type="ARBA" id="ARBA00041766"/>
    </source>
</evidence>
<dbReference type="PANTHER" id="PTHR30182:SF1">
    <property type="entry name" value="L-SERINE DEHYDRATASE 1"/>
    <property type="match status" value="1"/>
</dbReference>
<dbReference type="InterPro" id="IPR005130">
    <property type="entry name" value="Ser_deHydtase-like_asu"/>
</dbReference>
<dbReference type="Proteomes" id="UP000254502">
    <property type="component" value="Unassembled WGS sequence"/>
</dbReference>
<dbReference type="GO" id="GO:0006094">
    <property type="term" value="P:gluconeogenesis"/>
    <property type="evidence" value="ECO:0007669"/>
    <property type="project" value="UniProtKB-KW"/>
</dbReference>
<dbReference type="GO" id="GO:0051539">
    <property type="term" value="F:4 iron, 4 sulfur cluster binding"/>
    <property type="evidence" value="ECO:0007669"/>
    <property type="project" value="UniProtKB-KW"/>
</dbReference>
<keyword evidence="8" id="KW-0408">Iron</keyword>
<keyword evidence="5" id="KW-0312">Gluconeogenesis</keyword>
<evidence type="ECO:0000256" key="4">
    <source>
        <dbReference type="ARBA" id="ARBA00012093"/>
    </source>
</evidence>
<gene>
    <name evidence="14" type="ORF">NCTC5664_01247</name>
</gene>
<evidence type="ECO:0000256" key="9">
    <source>
        <dbReference type="ARBA" id="ARBA00023014"/>
    </source>
</evidence>
<evidence type="ECO:0000313" key="15">
    <source>
        <dbReference type="Proteomes" id="UP000254502"/>
    </source>
</evidence>
<dbReference type="GO" id="GO:0003941">
    <property type="term" value="F:L-serine ammonia-lyase activity"/>
    <property type="evidence" value="ECO:0007669"/>
    <property type="project" value="UniProtKB-EC"/>
</dbReference>
<evidence type="ECO:0000256" key="3">
    <source>
        <dbReference type="ARBA" id="ARBA00008636"/>
    </source>
</evidence>
<evidence type="ECO:0000256" key="7">
    <source>
        <dbReference type="ARBA" id="ARBA00022723"/>
    </source>
</evidence>
<sequence>METHHALSGYEMIDAVKGAIATNEVNAAMGIICATPTAGSSGTIPGALFKLEKTHDLTEEQMIDFLFHFSIVWACRRQTMQV</sequence>
<evidence type="ECO:0000256" key="5">
    <source>
        <dbReference type="ARBA" id="ARBA00022432"/>
    </source>
</evidence>
<evidence type="ECO:0000256" key="2">
    <source>
        <dbReference type="ARBA" id="ARBA00004742"/>
    </source>
</evidence>
<evidence type="ECO:0000313" key="14">
    <source>
        <dbReference type="EMBL" id="SUK43161.1"/>
    </source>
</evidence>
<dbReference type="InterPro" id="IPR051318">
    <property type="entry name" value="Fe-S_L-Ser"/>
</dbReference>
<accession>A0A380DQ37</accession>
<protein>
    <recommendedName>
        <fullName evidence="4">L-serine ammonia-lyase</fullName>
        <ecNumber evidence="4">4.3.1.17</ecNumber>
    </recommendedName>
    <alternativeName>
        <fullName evidence="11">L-serine deaminase</fullName>
    </alternativeName>
</protein>
<keyword evidence="10 14" id="KW-0456">Lyase</keyword>
<evidence type="ECO:0000256" key="8">
    <source>
        <dbReference type="ARBA" id="ARBA00023004"/>
    </source>
</evidence>
<keyword evidence="7" id="KW-0479">Metal-binding</keyword>
<feature type="domain" description="Serine dehydratase-like alpha subunit" evidence="13">
    <location>
        <begin position="12"/>
        <end position="68"/>
    </location>
</feature>
<evidence type="ECO:0000256" key="1">
    <source>
        <dbReference type="ARBA" id="ARBA00001966"/>
    </source>
</evidence>
<name>A0A380DQ37_STAAU</name>
<organism evidence="14 15">
    <name type="scientific">Staphylococcus aureus</name>
    <dbReference type="NCBI Taxonomy" id="1280"/>
    <lineage>
        <taxon>Bacteria</taxon>
        <taxon>Bacillati</taxon>
        <taxon>Bacillota</taxon>
        <taxon>Bacilli</taxon>
        <taxon>Bacillales</taxon>
        <taxon>Staphylococcaceae</taxon>
        <taxon>Staphylococcus</taxon>
    </lineage>
</organism>